<feature type="compositionally biased region" description="Polar residues" evidence="5">
    <location>
        <begin position="332"/>
        <end position="348"/>
    </location>
</feature>
<keyword evidence="2 4" id="KW-0863">Zinc-finger</keyword>
<dbReference type="AlphaFoldDB" id="A0A833SYI9"/>
<reference evidence="7" key="1">
    <citation type="submission" date="2020-04" db="EMBL/GenBank/DDBJ databases">
        <title>Hybrid Assembly of Korean Phytophthora infestans isolates.</title>
        <authorList>
            <person name="Prokchorchik M."/>
            <person name="Lee Y."/>
            <person name="Seo J."/>
            <person name="Cho J.-H."/>
            <person name="Park Y.-E."/>
            <person name="Jang D.-C."/>
            <person name="Im J.-S."/>
            <person name="Choi J.-G."/>
            <person name="Park H.-J."/>
            <person name="Lee G.-B."/>
            <person name="Lee Y.-G."/>
            <person name="Hong S.-Y."/>
            <person name="Cho K."/>
            <person name="Sohn K.H."/>
        </authorList>
    </citation>
    <scope>NUCLEOTIDE SEQUENCE</scope>
    <source>
        <strain evidence="7">KR_1_A1</strain>
    </source>
</reference>
<sequence length="355" mass="39395">MDPLLPPISTVWSQGMSSGASDHHEEVLRHQDDRSGLGSVANTFALRGQPLSRTFNELHSTSPPIRTRLTFDDADNTDARPAGPCYGALTGHDHDVAAEVTSANITSHHDGVATRCPTRKRPDSHGLVGPYKRLFVGPSGHERGSILRNRNATTSARRKRVGKSPASATRQSGMDSVQRSHSNQTPSNSYRDHSSKTPGSSQRGRSHKTPNSSQSTRRSRTPSSAQRGGRNGSSGSALALSRPRRILFNMHKMRKPQHWRFIQLVCKDDYSHIHMDDLRSEHARCAFCNKCDVAIAFEKSNTAHVTKHMKTRHPKELKEATEEEESRRRNKTQILVHTKPNNLPTVSDYQEAATA</sequence>
<dbReference type="PROSITE" id="PS50808">
    <property type="entry name" value="ZF_BED"/>
    <property type="match status" value="1"/>
</dbReference>
<dbReference type="GO" id="GO:0003677">
    <property type="term" value="F:DNA binding"/>
    <property type="evidence" value="ECO:0007669"/>
    <property type="project" value="InterPro"/>
</dbReference>
<dbReference type="EMBL" id="WSZM01000325">
    <property type="protein sequence ID" value="KAF4035310.1"/>
    <property type="molecule type" value="Genomic_DNA"/>
</dbReference>
<feature type="compositionally biased region" description="Low complexity" evidence="5">
    <location>
        <begin position="212"/>
        <end position="227"/>
    </location>
</feature>
<proteinExistence type="predicted"/>
<evidence type="ECO:0000256" key="1">
    <source>
        <dbReference type="ARBA" id="ARBA00022723"/>
    </source>
</evidence>
<keyword evidence="3" id="KW-0862">Zinc</keyword>
<dbReference type="InterPro" id="IPR003656">
    <property type="entry name" value="Znf_BED"/>
</dbReference>
<comment type="caution">
    <text evidence="7">The sequence shown here is derived from an EMBL/GenBank/DDBJ whole genome shotgun (WGS) entry which is preliminary data.</text>
</comment>
<feature type="domain" description="BED-type" evidence="6">
    <location>
        <begin position="253"/>
        <end position="320"/>
    </location>
</feature>
<evidence type="ECO:0000256" key="2">
    <source>
        <dbReference type="ARBA" id="ARBA00022771"/>
    </source>
</evidence>
<feature type="region of interest" description="Disordered" evidence="5">
    <location>
        <begin position="305"/>
        <end position="355"/>
    </location>
</feature>
<feature type="compositionally biased region" description="Polar residues" evidence="5">
    <location>
        <begin position="166"/>
        <end position="189"/>
    </location>
</feature>
<feature type="region of interest" description="Disordered" evidence="5">
    <location>
        <begin position="109"/>
        <end position="238"/>
    </location>
</feature>
<keyword evidence="1" id="KW-0479">Metal-binding</keyword>
<dbReference type="Proteomes" id="UP000602510">
    <property type="component" value="Unassembled WGS sequence"/>
</dbReference>
<protein>
    <recommendedName>
        <fullName evidence="6">BED-type domain-containing protein</fullName>
    </recommendedName>
</protein>
<evidence type="ECO:0000259" key="6">
    <source>
        <dbReference type="PROSITE" id="PS50808"/>
    </source>
</evidence>
<name>A0A833SYI9_PHYIN</name>
<evidence type="ECO:0000313" key="7">
    <source>
        <dbReference type="EMBL" id="KAF4035310.1"/>
    </source>
</evidence>
<accession>A0A833SYI9</accession>
<evidence type="ECO:0000256" key="5">
    <source>
        <dbReference type="SAM" id="MobiDB-lite"/>
    </source>
</evidence>
<organism evidence="7 8">
    <name type="scientific">Phytophthora infestans</name>
    <name type="common">Potato late blight agent</name>
    <name type="synonym">Botrytis infestans</name>
    <dbReference type="NCBI Taxonomy" id="4787"/>
    <lineage>
        <taxon>Eukaryota</taxon>
        <taxon>Sar</taxon>
        <taxon>Stramenopiles</taxon>
        <taxon>Oomycota</taxon>
        <taxon>Peronosporomycetes</taxon>
        <taxon>Peronosporales</taxon>
        <taxon>Peronosporaceae</taxon>
        <taxon>Phytophthora</taxon>
    </lineage>
</organism>
<evidence type="ECO:0000313" key="8">
    <source>
        <dbReference type="Proteomes" id="UP000602510"/>
    </source>
</evidence>
<keyword evidence="8" id="KW-1185">Reference proteome</keyword>
<dbReference type="GO" id="GO:0008270">
    <property type="term" value="F:zinc ion binding"/>
    <property type="evidence" value="ECO:0007669"/>
    <property type="project" value="UniProtKB-KW"/>
</dbReference>
<evidence type="ECO:0000256" key="4">
    <source>
        <dbReference type="PROSITE-ProRule" id="PRU00027"/>
    </source>
</evidence>
<gene>
    <name evidence="7" type="ORF">GN244_ATG12716</name>
</gene>
<evidence type="ECO:0000256" key="3">
    <source>
        <dbReference type="ARBA" id="ARBA00022833"/>
    </source>
</evidence>